<gene>
    <name evidence="2" type="ORF">AVO44_05055</name>
</gene>
<dbReference type="Gene3D" id="3.40.50.620">
    <property type="entry name" value="HUPs"/>
    <property type="match status" value="1"/>
</dbReference>
<reference evidence="3" key="1">
    <citation type="submission" date="2015-12" db="EMBL/GenBank/DDBJ databases">
        <authorList>
            <person name="Zhang G."/>
            <person name="Stingl U."/>
        </authorList>
    </citation>
    <scope>NUCLEOTIDE SEQUENCE [LARGE SCALE GENOMIC DNA]</scope>
    <source>
        <strain evidence="3">ZGT108</strain>
    </source>
</reference>
<comment type="caution">
    <text evidence="2">The sequence shown here is derived from an EMBL/GenBank/DDBJ whole genome shotgun (WGS) entry which is preliminary data.</text>
</comment>
<evidence type="ECO:0000313" key="3">
    <source>
        <dbReference type="Proteomes" id="UP000053690"/>
    </source>
</evidence>
<keyword evidence="3" id="KW-1185">Reference proteome</keyword>
<dbReference type="AlphaFoldDB" id="A0A0X3U6K9"/>
<evidence type="ECO:0000313" key="2">
    <source>
        <dbReference type="EMBL" id="KUJ81230.1"/>
    </source>
</evidence>
<dbReference type="EMBL" id="LQBP01000002">
    <property type="protein sequence ID" value="KUJ81230.1"/>
    <property type="molecule type" value="Genomic_DNA"/>
</dbReference>
<dbReference type="OrthoDB" id="7851528at2"/>
<dbReference type="Pfam" id="PF00582">
    <property type="entry name" value="Usp"/>
    <property type="match status" value="1"/>
</dbReference>
<accession>A0A0X3U6K9</accession>
<dbReference type="RefSeq" id="WP_068333488.1">
    <property type="nucleotide sequence ID" value="NZ_LQBP01000002.1"/>
</dbReference>
<proteinExistence type="predicted"/>
<dbReference type="Proteomes" id="UP000053690">
    <property type="component" value="Unassembled WGS sequence"/>
</dbReference>
<name>A0A0X3U6K9_9RHOB</name>
<dbReference type="PANTHER" id="PTHR31964:SF113">
    <property type="entry name" value="USPA DOMAIN-CONTAINING PROTEIN"/>
    <property type="match status" value="1"/>
</dbReference>
<dbReference type="SUPFAM" id="SSF52402">
    <property type="entry name" value="Adenine nucleotide alpha hydrolases-like"/>
    <property type="match status" value="1"/>
</dbReference>
<protein>
    <submittedName>
        <fullName evidence="2">Universal stress protein UspA</fullName>
    </submittedName>
</protein>
<evidence type="ECO:0000259" key="1">
    <source>
        <dbReference type="Pfam" id="PF00582"/>
    </source>
</evidence>
<dbReference type="InterPro" id="IPR006016">
    <property type="entry name" value="UspA"/>
</dbReference>
<dbReference type="CDD" id="cd00293">
    <property type="entry name" value="USP-like"/>
    <property type="match status" value="1"/>
</dbReference>
<dbReference type="PANTHER" id="PTHR31964">
    <property type="entry name" value="ADENINE NUCLEOTIDE ALPHA HYDROLASES-LIKE SUPERFAMILY PROTEIN"/>
    <property type="match status" value="1"/>
</dbReference>
<dbReference type="InterPro" id="IPR014729">
    <property type="entry name" value="Rossmann-like_a/b/a_fold"/>
</dbReference>
<organism evidence="2 3">
    <name type="scientific">Ruegeria profundi</name>
    <dbReference type="NCBI Taxonomy" id="1685378"/>
    <lineage>
        <taxon>Bacteria</taxon>
        <taxon>Pseudomonadati</taxon>
        <taxon>Pseudomonadota</taxon>
        <taxon>Alphaproteobacteria</taxon>
        <taxon>Rhodobacterales</taxon>
        <taxon>Roseobacteraceae</taxon>
        <taxon>Ruegeria</taxon>
    </lineage>
</organism>
<sequence length="165" mass="17819">MEIMLAYDHSRNARIALDAIQQMFGPLKPSVTLVSVVEDIGSATSGADELFTEQYQEQKAGAEAAAAELMAAGYEAKVMLAEGDARKMILRATEERQPDLLVMARHSHQADGGALGFITRKLDAIAEEFDHMTFGSVSAFLARRAKCPILIIPTHVPASSMQAAE</sequence>
<feature type="domain" description="UspA" evidence="1">
    <location>
        <begin position="3"/>
        <end position="153"/>
    </location>
</feature>
<dbReference type="STRING" id="1685378.AVO44_05055"/>